<protein>
    <submittedName>
        <fullName evidence="1">Uncharacterized protein</fullName>
    </submittedName>
</protein>
<name>A0A402CW12_9BACT</name>
<proteinExistence type="predicted"/>
<dbReference type="Proteomes" id="UP000287394">
    <property type="component" value="Chromosome"/>
</dbReference>
<keyword evidence="2" id="KW-1185">Reference proteome</keyword>
<dbReference type="AlphaFoldDB" id="A0A402CW12"/>
<evidence type="ECO:0000313" key="2">
    <source>
        <dbReference type="Proteomes" id="UP000287394"/>
    </source>
</evidence>
<dbReference type="EMBL" id="AP025739">
    <property type="protein sequence ID" value="BDI34001.1"/>
    <property type="molecule type" value="Genomic_DNA"/>
</dbReference>
<evidence type="ECO:0000313" key="1">
    <source>
        <dbReference type="EMBL" id="BDI34001.1"/>
    </source>
</evidence>
<sequence length="56" mass="5770">MVDMEQLARHDGLIADRAMGGHGGDAAEMIHLIADFGTGSIGKLTVLGFGRSMAIG</sequence>
<dbReference type="KEGG" id="ccot:CCAX7_60520"/>
<gene>
    <name evidence="1" type="ORF">CCAX7_60520</name>
</gene>
<reference evidence="1 2" key="1">
    <citation type="journal article" date="2019" name="Int. J. Syst. Evol. Microbiol.">
        <title>Capsulimonas corticalis gen. nov., sp. nov., an aerobic capsulated bacterium, of a novel bacterial order, Capsulimonadales ord. nov., of the class Armatimonadia of the phylum Armatimonadetes.</title>
        <authorList>
            <person name="Li J."/>
            <person name="Kudo C."/>
            <person name="Tonouchi A."/>
        </authorList>
    </citation>
    <scope>NUCLEOTIDE SEQUENCE [LARGE SCALE GENOMIC DNA]</scope>
    <source>
        <strain evidence="1 2">AX-7</strain>
    </source>
</reference>
<organism evidence="1 2">
    <name type="scientific">Capsulimonas corticalis</name>
    <dbReference type="NCBI Taxonomy" id="2219043"/>
    <lineage>
        <taxon>Bacteria</taxon>
        <taxon>Bacillati</taxon>
        <taxon>Armatimonadota</taxon>
        <taxon>Armatimonadia</taxon>
        <taxon>Capsulimonadales</taxon>
        <taxon>Capsulimonadaceae</taxon>
        <taxon>Capsulimonas</taxon>
    </lineage>
</organism>
<accession>A0A402CW12</accession>